<dbReference type="Pfam" id="PF14244">
    <property type="entry name" value="Retrotran_gag_3"/>
    <property type="match status" value="1"/>
</dbReference>
<feature type="domain" description="Retrotransposon gag" evidence="2">
    <location>
        <begin position="104"/>
        <end position="197"/>
    </location>
</feature>
<feature type="compositionally biased region" description="Low complexity" evidence="1">
    <location>
        <begin position="263"/>
        <end position="273"/>
    </location>
</feature>
<evidence type="ECO:0000259" key="3">
    <source>
        <dbReference type="Pfam" id="PF14244"/>
    </source>
</evidence>
<evidence type="ECO:0008006" key="6">
    <source>
        <dbReference type="Google" id="ProtNLM"/>
    </source>
</evidence>
<dbReference type="Pfam" id="PF03732">
    <property type="entry name" value="Retrotrans_gag"/>
    <property type="match status" value="1"/>
</dbReference>
<proteinExistence type="predicted"/>
<evidence type="ECO:0000313" key="5">
    <source>
        <dbReference type="Proteomes" id="UP000657918"/>
    </source>
</evidence>
<feature type="domain" description="Retrotransposon Copia-like N-terminal" evidence="3">
    <location>
        <begin position="25"/>
        <end position="70"/>
    </location>
</feature>
<dbReference type="AlphaFoldDB" id="A0A835K7S3"/>
<dbReference type="EMBL" id="JADGMS010000005">
    <property type="protein sequence ID" value="KAF9682405.1"/>
    <property type="molecule type" value="Genomic_DNA"/>
</dbReference>
<keyword evidence="5" id="KW-1185">Reference proteome</keyword>
<sequence>MAESTTATATKEQRKTISPYDITSLDNPGFTITQVQLKGDNYEEWARSIKTTLRARKKFRFIDGTIKRPDKGSEDLEDWWTINSLLVSWIRNTIEPTLQSTISHVEIVQELWKDLEDRFFITNRPRIQQLKSALTECKQKGSNIMDYYGKLKQIWDELDNFEQIPVCKYGNCISNLGSILEKKREEEKVHLFLIGLDEQTYGTVRSNILAQDPLPGLNKVYSILTQEERGLMSERRGGQSYRDSGRGNIARPNSAQAGPMIHAATTTPPSPLPGLSAKQWETLVRLLETSKTNYLMMGKMKGKRSIATLTGKKTGNEWILDTRASNHMTGIVREFEELKEIVECHVGLPNGSSIDHTSRMLIETGERQDGLYYFKGIPQARALRVSSGISLDLWHKRLDTTLPTSTSPEVVHGETLGRGHRQRQTSVRLRDYITHTIQKISPSLSSPPVPQHASGCRGSVYGAPNLMVAASPCALDVAPLAYATAINYCQRKMLCRNVGACRRCSHDSLEERCNLCHFYEWERLRVPCLFIVSYASDDGSIATLRSGIKHEWRRSGQGQKALAAATLGIVLAQRATATAIAVACVLTAKNFPGACLFPSPVQMLLVYPSWSQDVMVGRPKGKDEVDHLSKYLHLFRLQDCPGNNILVAGNSSRIAKLLQLNACNP</sequence>
<name>A0A835K7S3_9ROSI</name>
<dbReference type="PANTHER" id="PTHR37610:SF101">
    <property type="entry name" value="(RAPE) HYPOTHETICAL PROTEIN"/>
    <property type="match status" value="1"/>
</dbReference>
<evidence type="ECO:0000256" key="1">
    <source>
        <dbReference type="SAM" id="MobiDB-lite"/>
    </source>
</evidence>
<comment type="caution">
    <text evidence="4">The sequence shown here is derived from an EMBL/GenBank/DDBJ whole genome shotgun (WGS) entry which is preliminary data.</text>
</comment>
<feature type="region of interest" description="Disordered" evidence="1">
    <location>
        <begin position="231"/>
        <end position="273"/>
    </location>
</feature>
<dbReference type="InterPro" id="IPR029472">
    <property type="entry name" value="Copia-like_N"/>
</dbReference>
<accession>A0A835K7S3</accession>
<dbReference type="OrthoDB" id="850575at2759"/>
<evidence type="ECO:0000313" key="4">
    <source>
        <dbReference type="EMBL" id="KAF9682405.1"/>
    </source>
</evidence>
<organism evidence="4 5">
    <name type="scientific">Salix dunnii</name>
    <dbReference type="NCBI Taxonomy" id="1413687"/>
    <lineage>
        <taxon>Eukaryota</taxon>
        <taxon>Viridiplantae</taxon>
        <taxon>Streptophyta</taxon>
        <taxon>Embryophyta</taxon>
        <taxon>Tracheophyta</taxon>
        <taxon>Spermatophyta</taxon>
        <taxon>Magnoliopsida</taxon>
        <taxon>eudicotyledons</taxon>
        <taxon>Gunneridae</taxon>
        <taxon>Pentapetalae</taxon>
        <taxon>rosids</taxon>
        <taxon>fabids</taxon>
        <taxon>Malpighiales</taxon>
        <taxon>Salicaceae</taxon>
        <taxon>Saliceae</taxon>
        <taxon>Salix</taxon>
    </lineage>
</organism>
<reference evidence="4 5" key="1">
    <citation type="submission" date="2020-10" db="EMBL/GenBank/DDBJ databases">
        <title>Plant Genome Project.</title>
        <authorList>
            <person name="Zhang R.-G."/>
        </authorList>
    </citation>
    <scope>NUCLEOTIDE SEQUENCE [LARGE SCALE GENOMIC DNA]</scope>
    <source>
        <strain evidence="4">FAFU-HL-1</strain>
        <tissue evidence="4">Leaf</tissue>
    </source>
</reference>
<evidence type="ECO:0000259" key="2">
    <source>
        <dbReference type="Pfam" id="PF03732"/>
    </source>
</evidence>
<protein>
    <recommendedName>
        <fullName evidence="6">Retrotransposon Copia-like N-terminal domain-containing protein</fullName>
    </recommendedName>
</protein>
<dbReference type="InterPro" id="IPR005162">
    <property type="entry name" value="Retrotrans_gag_dom"/>
</dbReference>
<gene>
    <name evidence="4" type="ORF">SADUNF_Sadunf05G0105600</name>
</gene>
<dbReference type="PANTHER" id="PTHR37610">
    <property type="entry name" value="CCHC-TYPE DOMAIN-CONTAINING PROTEIN"/>
    <property type="match status" value="1"/>
</dbReference>
<dbReference type="Proteomes" id="UP000657918">
    <property type="component" value="Unassembled WGS sequence"/>
</dbReference>